<name>A0A4Z1HDB3_9HELO</name>
<proteinExistence type="predicted"/>
<evidence type="ECO:0000313" key="1">
    <source>
        <dbReference type="EMBL" id="TGO47014.1"/>
    </source>
</evidence>
<accession>A0A4Z1HDB3</accession>
<reference evidence="1 2" key="1">
    <citation type="submission" date="2017-12" db="EMBL/GenBank/DDBJ databases">
        <title>Comparative genomics of Botrytis spp.</title>
        <authorList>
            <person name="Valero-Jimenez C.A."/>
            <person name="Tapia P."/>
            <person name="Veloso J."/>
            <person name="Silva-Moreno E."/>
            <person name="Staats M."/>
            <person name="Valdes J.H."/>
            <person name="Van Kan J.A.L."/>
        </authorList>
    </citation>
    <scope>NUCLEOTIDE SEQUENCE [LARGE SCALE GENOMIC DNA]</scope>
    <source>
        <strain evidence="1 2">MUCL11595</strain>
    </source>
</reference>
<protein>
    <submittedName>
        <fullName evidence="1">Uncharacterized protein</fullName>
    </submittedName>
</protein>
<comment type="caution">
    <text evidence="1">The sequence shown here is derived from an EMBL/GenBank/DDBJ whole genome shotgun (WGS) entry which is preliminary data.</text>
</comment>
<sequence>MQDQATKTGCVKSNGIGRFGADEHERIGFGQNLTNDDNSSARNLFWGLVILGLKIIRKSGVIMQSVHIQHRG</sequence>
<keyword evidence="2" id="KW-1185">Reference proteome</keyword>
<gene>
    <name evidence="1" type="ORF">BCON_0297g00090</name>
</gene>
<dbReference type="AlphaFoldDB" id="A0A4Z1HDB3"/>
<dbReference type="EMBL" id="PQXN01000296">
    <property type="protein sequence ID" value="TGO47014.1"/>
    <property type="molecule type" value="Genomic_DNA"/>
</dbReference>
<evidence type="ECO:0000313" key="2">
    <source>
        <dbReference type="Proteomes" id="UP000297527"/>
    </source>
</evidence>
<dbReference type="Proteomes" id="UP000297527">
    <property type="component" value="Unassembled WGS sequence"/>
</dbReference>
<organism evidence="1 2">
    <name type="scientific">Botryotinia convoluta</name>
    <dbReference type="NCBI Taxonomy" id="54673"/>
    <lineage>
        <taxon>Eukaryota</taxon>
        <taxon>Fungi</taxon>
        <taxon>Dikarya</taxon>
        <taxon>Ascomycota</taxon>
        <taxon>Pezizomycotina</taxon>
        <taxon>Leotiomycetes</taxon>
        <taxon>Helotiales</taxon>
        <taxon>Sclerotiniaceae</taxon>
        <taxon>Botryotinia</taxon>
    </lineage>
</organism>